<evidence type="ECO:0000313" key="2">
    <source>
        <dbReference type="Proteomes" id="UP000732377"/>
    </source>
</evidence>
<dbReference type="Proteomes" id="UP000732377">
    <property type="component" value="Unassembled WGS sequence"/>
</dbReference>
<evidence type="ECO:0000313" key="1">
    <source>
        <dbReference type="EMBL" id="MBY6278173.1"/>
    </source>
</evidence>
<dbReference type="EMBL" id="PIUK01000368">
    <property type="protein sequence ID" value="MBY6278173.1"/>
    <property type="molecule type" value="Genomic_DNA"/>
</dbReference>
<comment type="caution">
    <text evidence="1">The sequence shown here is derived from an EMBL/GenBank/DDBJ whole genome shotgun (WGS) entry which is preliminary data.</text>
</comment>
<sequence>MCGCNAGPGEITRAHLKRRAIESTRNEDWNNLPACWWLHEWLDHTAAGGDCKRSLHALAIGLGRRLEAGDVQLLLREYGYYEWRRRSGG</sequence>
<accession>A0A953IBX0</accession>
<reference evidence="1" key="1">
    <citation type="submission" date="2017-11" db="EMBL/GenBank/DDBJ databases">
        <title>Three new genomes from thermophilic consortium.</title>
        <authorList>
            <person name="Quaggio R."/>
            <person name="Amgarten D."/>
            <person name="Setubal J.C."/>
        </authorList>
    </citation>
    <scope>NUCLEOTIDE SEQUENCE</scope>
    <source>
        <strain evidence="1">ZCTH01-B2</strain>
    </source>
</reference>
<organism evidence="1 2">
    <name type="scientific">Symbiobacterium thermophilum</name>
    <dbReference type="NCBI Taxonomy" id="2734"/>
    <lineage>
        <taxon>Bacteria</taxon>
        <taxon>Bacillati</taxon>
        <taxon>Bacillota</taxon>
        <taxon>Clostridia</taxon>
        <taxon>Eubacteriales</taxon>
        <taxon>Symbiobacteriaceae</taxon>
        <taxon>Symbiobacterium</taxon>
    </lineage>
</organism>
<gene>
    <name evidence="1" type="ORF">CWE10_18750</name>
</gene>
<protein>
    <submittedName>
        <fullName evidence="1">Uncharacterized protein</fullName>
    </submittedName>
</protein>
<name>A0A953IBX0_SYMTR</name>
<dbReference type="AlphaFoldDB" id="A0A953IBX0"/>
<proteinExistence type="predicted"/>